<evidence type="ECO:0000259" key="1">
    <source>
        <dbReference type="PROSITE" id="PS50404"/>
    </source>
</evidence>
<name>A0A1V2H6Z3_9PROT</name>
<dbReference type="InterPro" id="IPR036249">
    <property type="entry name" value="Thioredoxin-like_sf"/>
</dbReference>
<keyword evidence="2" id="KW-0808">Transferase</keyword>
<protein>
    <submittedName>
        <fullName evidence="2">Glutathione S-transferase</fullName>
    </submittedName>
</protein>
<dbReference type="InterPro" id="IPR004045">
    <property type="entry name" value="Glutathione_S-Trfase_N"/>
</dbReference>
<sequence length="229" mass="25692">MGRILYELAGADPARRFSPYCWRIRMALAHKGLEADCRPWRFTEGQSLAFSGQDKVPVLVDGETVVTDSWAIATYLEAAYPDRPLFPGKPAASRFVVSWADTTLNTQLSRLIVSDIPAWLMPEHREYFRTSREARFGMTLEAVTDGREARLPGFRASLAPLRALVRAQPFLGGDQPDYGDYAVFGSLQWARCVSSLPLLEREDPLRGWRDRMLDLFGGLARAAPHCDAD</sequence>
<dbReference type="Pfam" id="PF22041">
    <property type="entry name" value="GST_C_7"/>
    <property type="match status" value="1"/>
</dbReference>
<dbReference type="Gene3D" id="1.20.1050.10">
    <property type="match status" value="1"/>
</dbReference>
<dbReference type="AlphaFoldDB" id="A0A1V2H6Z3"/>
<dbReference type="GO" id="GO:0016034">
    <property type="term" value="F:maleylacetoacetate isomerase activity"/>
    <property type="evidence" value="ECO:0007669"/>
    <property type="project" value="TreeGrafter"/>
</dbReference>
<comment type="caution">
    <text evidence="2">The sequence shown here is derived from an EMBL/GenBank/DDBJ whole genome shotgun (WGS) entry which is preliminary data.</text>
</comment>
<dbReference type="Gene3D" id="3.40.30.10">
    <property type="entry name" value="Glutaredoxin"/>
    <property type="match status" value="1"/>
</dbReference>
<evidence type="ECO:0000313" key="3">
    <source>
        <dbReference type="Proteomes" id="UP000188879"/>
    </source>
</evidence>
<dbReference type="OrthoDB" id="508035at2"/>
<dbReference type="InterPro" id="IPR054416">
    <property type="entry name" value="GST_UstS-like_C"/>
</dbReference>
<reference evidence="2 3" key="1">
    <citation type="submission" date="2016-10" db="EMBL/GenBank/DDBJ databases">
        <title>Draft Genome sequence of Roseomonas sp. strain M3.</title>
        <authorList>
            <person name="Subhash Y."/>
            <person name="Lee S."/>
        </authorList>
    </citation>
    <scope>NUCLEOTIDE SEQUENCE [LARGE SCALE GENOMIC DNA]</scope>
    <source>
        <strain evidence="2 3">M3</strain>
    </source>
</reference>
<keyword evidence="3" id="KW-1185">Reference proteome</keyword>
<dbReference type="Pfam" id="PF13417">
    <property type="entry name" value="GST_N_3"/>
    <property type="match status" value="1"/>
</dbReference>
<dbReference type="GO" id="GO:0004364">
    <property type="term" value="F:glutathione transferase activity"/>
    <property type="evidence" value="ECO:0007669"/>
    <property type="project" value="TreeGrafter"/>
</dbReference>
<dbReference type="GO" id="GO:0006749">
    <property type="term" value="P:glutathione metabolic process"/>
    <property type="evidence" value="ECO:0007669"/>
    <property type="project" value="TreeGrafter"/>
</dbReference>
<organism evidence="2 3">
    <name type="scientific">Teichococcus deserti</name>
    <dbReference type="NCBI Taxonomy" id="1817963"/>
    <lineage>
        <taxon>Bacteria</taxon>
        <taxon>Pseudomonadati</taxon>
        <taxon>Pseudomonadota</taxon>
        <taxon>Alphaproteobacteria</taxon>
        <taxon>Acetobacterales</taxon>
        <taxon>Roseomonadaceae</taxon>
        <taxon>Roseomonas</taxon>
    </lineage>
</organism>
<dbReference type="RefSeq" id="WP_076956368.1">
    <property type="nucleotide sequence ID" value="NZ_MLCO01000037.1"/>
</dbReference>
<dbReference type="PANTHER" id="PTHR42673">
    <property type="entry name" value="MALEYLACETOACETATE ISOMERASE"/>
    <property type="match status" value="1"/>
</dbReference>
<dbReference type="SUPFAM" id="SSF47616">
    <property type="entry name" value="GST C-terminal domain-like"/>
    <property type="match status" value="1"/>
</dbReference>
<accession>A0A1V2H6Z3</accession>
<dbReference type="PROSITE" id="PS50404">
    <property type="entry name" value="GST_NTER"/>
    <property type="match status" value="1"/>
</dbReference>
<dbReference type="GO" id="GO:0006559">
    <property type="term" value="P:L-phenylalanine catabolic process"/>
    <property type="evidence" value="ECO:0007669"/>
    <property type="project" value="TreeGrafter"/>
</dbReference>
<dbReference type="PANTHER" id="PTHR42673:SF4">
    <property type="entry name" value="MALEYLACETOACETATE ISOMERASE"/>
    <property type="match status" value="1"/>
</dbReference>
<dbReference type="CDD" id="cd03038">
    <property type="entry name" value="GST_N_etherase_LigE"/>
    <property type="match status" value="1"/>
</dbReference>
<dbReference type="InterPro" id="IPR036282">
    <property type="entry name" value="Glutathione-S-Trfase_C_sf"/>
</dbReference>
<proteinExistence type="predicted"/>
<dbReference type="CDD" id="cd03202">
    <property type="entry name" value="GST_C_etherase_LigE"/>
    <property type="match status" value="1"/>
</dbReference>
<gene>
    <name evidence="2" type="ORF">BKE38_05430</name>
</gene>
<dbReference type="Proteomes" id="UP000188879">
    <property type="component" value="Unassembled WGS sequence"/>
</dbReference>
<dbReference type="EMBL" id="MLCO01000037">
    <property type="protein sequence ID" value="ONG56667.1"/>
    <property type="molecule type" value="Genomic_DNA"/>
</dbReference>
<feature type="domain" description="GST N-terminal" evidence="1">
    <location>
        <begin position="8"/>
        <end position="84"/>
    </location>
</feature>
<dbReference type="SUPFAM" id="SSF52833">
    <property type="entry name" value="Thioredoxin-like"/>
    <property type="match status" value="1"/>
</dbReference>
<evidence type="ECO:0000313" key="2">
    <source>
        <dbReference type="EMBL" id="ONG56667.1"/>
    </source>
</evidence>